<dbReference type="Proteomes" id="UP001374893">
    <property type="component" value="Chromosome"/>
</dbReference>
<proteinExistence type="predicted"/>
<dbReference type="EMBL" id="AP024702">
    <property type="protein sequence ID" value="BCX50126.1"/>
    <property type="molecule type" value="Genomic_DNA"/>
</dbReference>
<name>A0ABN6H8Y6_9BACT</name>
<feature type="region of interest" description="Disordered" evidence="1">
    <location>
        <begin position="107"/>
        <end position="168"/>
    </location>
</feature>
<feature type="compositionally biased region" description="Polar residues" evidence="1">
    <location>
        <begin position="49"/>
        <end position="70"/>
    </location>
</feature>
<evidence type="ECO:0008006" key="4">
    <source>
        <dbReference type="Google" id="ProtNLM"/>
    </source>
</evidence>
<evidence type="ECO:0000256" key="1">
    <source>
        <dbReference type="SAM" id="MobiDB-lite"/>
    </source>
</evidence>
<sequence length="195" mass="21360">MLLSVSLLASCGTDEVGVADAGASPQQGFKMKSGEMFDDDSQKILGRYGTTNPMFSNGQGGSASEASSVNQQFTGEYSKREFQGKNYDKKSFWGRKDYAKQVYSGNLDGSRFQHGAREGSQLAREGSTTSREAGRVFATGESPTSAAREADKKGIPTNSDAETDVRRRVFQQPEVRDWRNQRALSVEDTKDMLGR</sequence>
<evidence type="ECO:0000313" key="3">
    <source>
        <dbReference type="Proteomes" id="UP001374893"/>
    </source>
</evidence>
<gene>
    <name evidence="2" type="ORF">HAHE_40340</name>
</gene>
<accession>A0ABN6H8Y6</accession>
<protein>
    <recommendedName>
        <fullName evidence="4">Lipoprotein</fullName>
    </recommendedName>
</protein>
<evidence type="ECO:0000313" key="2">
    <source>
        <dbReference type="EMBL" id="BCX50126.1"/>
    </source>
</evidence>
<feature type="region of interest" description="Disordered" evidence="1">
    <location>
        <begin position="47"/>
        <end position="70"/>
    </location>
</feature>
<reference evidence="2 3" key="1">
    <citation type="submission" date="2021-06" db="EMBL/GenBank/DDBJ databases">
        <title>Complete genome of Haloferula helveola possessing various polysaccharide degrading enzymes.</title>
        <authorList>
            <person name="Takami H."/>
            <person name="Huang C."/>
            <person name="Hamasaki K."/>
        </authorList>
    </citation>
    <scope>NUCLEOTIDE SEQUENCE [LARGE SCALE GENOMIC DNA]</scope>
    <source>
        <strain evidence="2 3">CN-1</strain>
    </source>
</reference>
<organism evidence="2 3">
    <name type="scientific">Haloferula helveola</name>
    <dbReference type="NCBI Taxonomy" id="490095"/>
    <lineage>
        <taxon>Bacteria</taxon>
        <taxon>Pseudomonadati</taxon>
        <taxon>Verrucomicrobiota</taxon>
        <taxon>Verrucomicrobiia</taxon>
        <taxon>Verrucomicrobiales</taxon>
        <taxon>Verrucomicrobiaceae</taxon>
        <taxon>Haloferula</taxon>
    </lineage>
</organism>
<keyword evidence="3" id="KW-1185">Reference proteome</keyword>